<proteinExistence type="inferred from homology"/>
<organism evidence="6 7">
    <name type="scientific">Clytia hemisphaerica</name>
    <dbReference type="NCBI Taxonomy" id="252671"/>
    <lineage>
        <taxon>Eukaryota</taxon>
        <taxon>Metazoa</taxon>
        <taxon>Cnidaria</taxon>
        <taxon>Hydrozoa</taxon>
        <taxon>Hydroidolina</taxon>
        <taxon>Leptothecata</taxon>
        <taxon>Obeliida</taxon>
        <taxon>Clytiidae</taxon>
        <taxon>Clytia</taxon>
    </lineage>
</organism>
<accession>A0A7M5XJS8</accession>
<dbReference type="RefSeq" id="XP_066935690.1">
    <property type="nucleotide sequence ID" value="XM_067079589.1"/>
</dbReference>
<comment type="similarity">
    <text evidence="1">Belongs to the peptidase C48 family.</text>
</comment>
<keyword evidence="3" id="KW-0378">Hydrolase</keyword>
<dbReference type="PANTHER" id="PTHR46468:SF1">
    <property type="entry name" value="SENTRIN-SPECIFIC PROTEASE 8"/>
    <property type="match status" value="1"/>
</dbReference>
<protein>
    <recommendedName>
        <fullName evidence="5">Ubiquitin-like protease family profile domain-containing protein</fullName>
    </recommendedName>
</protein>
<evidence type="ECO:0000313" key="7">
    <source>
        <dbReference type="Proteomes" id="UP000594262"/>
    </source>
</evidence>
<dbReference type="PROSITE" id="PS50600">
    <property type="entry name" value="ULP_PROTEASE"/>
    <property type="match status" value="1"/>
</dbReference>
<dbReference type="PANTHER" id="PTHR46468">
    <property type="entry name" value="SENTRIN-SPECIFIC PROTEASE 8"/>
    <property type="match status" value="1"/>
</dbReference>
<keyword evidence="2" id="KW-0645">Protease</keyword>
<evidence type="ECO:0000256" key="2">
    <source>
        <dbReference type="ARBA" id="ARBA00022670"/>
    </source>
</evidence>
<keyword evidence="4" id="KW-0788">Thiol protease</keyword>
<dbReference type="EnsemblMetazoa" id="CLYHEMT024143.1">
    <property type="protein sequence ID" value="CLYHEMP024143.1"/>
    <property type="gene ID" value="CLYHEMG024143"/>
</dbReference>
<reference evidence="6" key="1">
    <citation type="submission" date="2021-01" db="UniProtKB">
        <authorList>
            <consortium name="EnsemblMetazoa"/>
        </authorList>
    </citation>
    <scope>IDENTIFICATION</scope>
</reference>
<dbReference type="InterPro" id="IPR038765">
    <property type="entry name" value="Papain-like_cys_pep_sf"/>
</dbReference>
<feature type="domain" description="Ubiquitin-like protease family profile" evidence="5">
    <location>
        <begin position="8"/>
        <end position="172"/>
    </location>
</feature>
<dbReference type="InterPro" id="IPR044613">
    <property type="entry name" value="Nep1/2-like"/>
</dbReference>
<dbReference type="Proteomes" id="UP000594262">
    <property type="component" value="Unplaced"/>
</dbReference>
<dbReference type="GO" id="GO:0019784">
    <property type="term" value="F:deNEDDylase activity"/>
    <property type="evidence" value="ECO:0007669"/>
    <property type="project" value="InterPro"/>
</dbReference>
<evidence type="ECO:0000256" key="4">
    <source>
        <dbReference type="ARBA" id="ARBA00022807"/>
    </source>
</evidence>
<dbReference type="Pfam" id="PF02902">
    <property type="entry name" value="Peptidase_C48"/>
    <property type="match status" value="1"/>
</dbReference>
<sequence length="212" mass="24562">MKLSYHNSCLDEQDIVLLNDGCWLNDKVIGFMFEYFENDVFKELEERVSFVSPEVSQFIKLVSDPQEVSIFLDPLDLRNKEYIFMAVNDNEENSCGGSHWSLLVYYRLSSSFIHYDSCGSFNNKAALSLATKVYSSIQKDTREELNVIQGKCSRQNNGYDCGVYAISFVEELCNLIKETDKIEIEQLLDIPVSRILEQRNRMKDIIQSLMKQ</sequence>
<evidence type="ECO:0000313" key="6">
    <source>
        <dbReference type="EnsemblMetazoa" id="CLYHEMP024143.1"/>
    </source>
</evidence>
<dbReference type="AlphaFoldDB" id="A0A7M5XJS8"/>
<dbReference type="GeneID" id="136823404"/>
<dbReference type="GO" id="GO:0006508">
    <property type="term" value="P:proteolysis"/>
    <property type="evidence" value="ECO:0007669"/>
    <property type="project" value="UniProtKB-KW"/>
</dbReference>
<dbReference type="GO" id="GO:0000338">
    <property type="term" value="P:protein deneddylation"/>
    <property type="evidence" value="ECO:0007669"/>
    <property type="project" value="TreeGrafter"/>
</dbReference>
<dbReference type="SUPFAM" id="SSF54001">
    <property type="entry name" value="Cysteine proteinases"/>
    <property type="match status" value="1"/>
</dbReference>
<evidence type="ECO:0000259" key="5">
    <source>
        <dbReference type="PROSITE" id="PS50600"/>
    </source>
</evidence>
<dbReference type="InterPro" id="IPR003653">
    <property type="entry name" value="Peptidase_C48_C"/>
</dbReference>
<dbReference type="OrthoDB" id="5065855at2759"/>
<name>A0A7M5XJS8_9CNID</name>
<evidence type="ECO:0000256" key="1">
    <source>
        <dbReference type="ARBA" id="ARBA00005234"/>
    </source>
</evidence>
<evidence type="ECO:0000256" key="3">
    <source>
        <dbReference type="ARBA" id="ARBA00022801"/>
    </source>
</evidence>
<dbReference type="GO" id="GO:0008234">
    <property type="term" value="F:cysteine-type peptidase activity"/>
    <property type="evidence" value="ECO:0007669"/>
    <property type="project" value="UniProtKB-KW"/>
</dbReference>
<dbReference type="Gene3D" id="3.40.395.10">
    <property type="entry name" value="Adenoviral Proteinase, Chain A"/>
    <property type="match status" value="1"/>
</dbReference>
<keyword evidence="7" id="KW-1185">Reference proteome</keyword>